<dbReference type="EMBL" id="PDUD01000035">
    <property type="protein sequence ID" value="PHN02997.1"/>
    <property type="molecule type" value="Genomic_DNA"/>
</dbReference>
<evidence type="ECO:0000313" key="3">
    <source>
        <dbReference type="EMBL" id="PHN02997.1"/>
    </source>
</evidence>
<protein>
    <recommendedName>
        <fullName evidence="2">Secretion system C-terminal sorting domain-containing protein</fullName>
    </recommendedName>
</protein>
<gene>
    <name evidence="3" type="ORF">CRP01_29785</name>
</gene>
<dbReference type="OrthoDB" id="873118at2"/>
<feature type="domain" description="Secretion system C-terminal sorting" evidence="2">
    <location>
        <begin position="305"/>
        <end position="382"/>
    </location>
</feature>
<dbReference type="Gene3D" id="2.60.40.4070">
    <property type="match status" value="1"/>
</dbReference>
<dbReference type="NCBIfam" id="TIGR04183">
    <property type="entry name" value="Por_Secre_tail"/>
    <property type="match status" value="1"/>
</dbReference>
<keyword evidence="4" id="KW-1185">Reference proteome</keyword>
<evidence type="ECO:0000259" key="2">
    <source>
        <dbReference type="Pfam" id="PF18962"/>
    </source>
</evidence>
<sequence>MGFRGWYRVQRSGVKAMTFPLSNSWIMHSVLPLILLLQVNSGRGQIVLASDGSSIIRIQGLPTEDCNKTVAIYKYSGTPQNRVTLASQVEEALAAIPAAERIKLEAGKLYRYNLQIKLPDYTEINPSLWGQTHGKGTAVVPVYYDSDGILSPSARPQFLRSNNQYTRALDVTRLEGSLKFDEGSSNAYLCIPYREKNRNNTVYTTNIIIPLVVTGSEKSANPAATEPTEKVAATSRGRTPAVKQAAKQLPQPIVGVTAQVQSPGRSIQPDPGLKWKGTGKRLGYTIPCLPEEEEEEPVTDLSLKVYPNPSSGTTSIQYHLPEPDAVAILVYDVQGKAVKTLLSKTSKEAGVHQIFWNSEGLPSGMYLVRVQTSTDFTVNKIMLTRDTHR</sequence>
<reference evidence="3 4" key="1">
    <citation type="submission" date="2017-10" db="EMBL/GenBank/DDBJ databases">
        <title>The draft genome sequence of Lewinella nigricans NBRC 102662.</title>
        <authorList>
            <person name="Wang K."/>
        </authorList>
    </citation>
    <scope>NUCLEOTIDE SEQUENCE [LARGE SCALE GENOMIC DNA]</scope>
    <source>
        <strain evidence="3 4">NBRC 102662</strain>
    </source>
</reference>
<proteinExistence type="predicted"/>
<name>A0A2D0N3H1_FLAN2</name>
<dbReference type="AlphaFoldDB" id="A0A2D0N3H1"/>
<accession>A0A2D0N3H1</accession>
<comment type="caution">
    <text evidence="3">The sequence shown here is derived from an EMBL/GenBank/DDBJ whole genome shotgun (WGS) entry which is preliminary data.</text>
</comment>
<feature type="region of interest" description="Disordered" evidence="1">
    <location>
        <begin position="218"/>
        <end position="248"/>
    </location>
</feature>
<dbReference type="Pfam" id="PF18962">
    <property type="entry name" value="Por_Secre_tail"/>
    <property type="match status" value="1"/>
</dbReference>
<organism evidence="3 4">
    <name type="scientific">Flavilitoribacter nigricans (strain ATCC 23147 / DSM 23189 / NBRC 102662 / NCIMB 1420 / SS-2)</name>
    <name type="common">Lewinella nigricans</name>
    <dbReference type="NCBI Taxonomy" id="1122177"/>
    <lineage>
        <taxon>Bacteria</taxon>
        <taxon>Pseudomonadati</taxon>
        <taxon>Bacteroidota</taxon>
        <taxon>Saprospiria</taxon>
        <taxon>Saprospirales</taxon>
        <taxon>Lewinellaceae</taxon>
        <taxon>Flavilitoribacter</taxon>
    </lineage>
</organism>
<evidence type="ECO:0000313" key="4">
    <source>
        <dbReference type="Proteomes" id="UP000223913"/>
    </source>
</evidence>
<dbReference type="InterPro" id="IPR026444">
    <property type="entry name" value="Secre_tail"/>
</dbReference>
<dbReference type="Proteomes" id="UP000223913">
    <property type="component" value="Unassembled WGS sequence"/>
</dbReference>
<evidence type="ECO:0000256" key="1">
    <source>
        <dbReference type="SAM" id="MobiDB-lite"/>
    </source>
</evidence>